<evidence type="ECO:0000259" key="8">
    <source>
        <dbReference type="Pfam" id="PF00534"/>
    </source>
</evidence>
<dbReference type="EnsemblMetazoa" id="Aqu2.1.35986_001">
    <property type="protein sequence ID" value="Aqu2.1.35986_001"/>
    <property type="gene ID" value="Aqu2.1.35986"/>
</dbReference>
<dbReference type="PANTHER" id="PTHR45871">
    <property type="entry name" value="N-ACETYLGLUCOSAMINYL-PHOSPHATIDYLINOSITOL BIOSYNTHETIC PROTEIN"/>
    <property type="match status" value="1"/>
</dbReference>
<evidence type="ECO:0000256" key="2">
    <source>
        <dbReference type="ARBA" id="ARBA00012420"/>
    </source>
</evidence>
<dbReference type="AlphaFoldDB" id="A0A1X7V7L2"/>
<evidence type="ECO:0000256" key="4">
    <source>
        <dbReference type="ARBA" id="ARBA00022676"/>
    </source>
</evidence>
<dbReference type="CDD" id="cd03796">
    <property type="entry name" value="GT4_PIG-A-like"/>
    <property type="match status" value="1"/>
</dbReference>
<dbReference type="EC" id="2.4.1.198" evidence="2"/>
<proteinExistence type="predicted"/>
<reference evidence="11" key="1">
    <citation type="journal article" date="2010" name="Nature">
        <title>The Amphimedon queenslandica genome and the evolution of animal complexity.</title>
        <authorList>
            <person name="Srivastava M."/>
            <person name="Simakov O."/>
            <person name="Chapman J."/>
            <person name="Fahey B."/>
            <person name="Gauthier M.E."/>
            <person name="Mitros T."/>
            <person name="Richards G.S."/>
            <person name="Conaco C."/>
            <person name="Dacre M."/>
            <person name="Hellsten U."/>
            <person name="Larroux C."/>
            <person name="Putnam N.H."/>
            <person name="Stanke M."/>
            <person name="Adamska M."/>
            <person name="Darling A."/>
            <person name="Degnan S.M."/>
            <person name="Oakley T.H."/>
            <person name="Plachetzki D.C."/>
            <person name="Zhai Y."/>
            <person name="Adamski M."/>
            <person name="Calcino A."/>
            <person name="Cummins S.F."/>
            <person name="Goodstein D.M."/>
            <person name="Harris C."/>
            <person name="Jackson D.J."/>
            <person name="Leys S.P."/>
            <person name="Shu S."/>
            <person name="Woodcroft B.J."/>
            <person name="Vervoort M."/>
            <person name="Kosik K.S."/>
            <person name="Manning G."/>
            <person name="Degnan B.M."/>
            <person name="Rokhsar D.S."/>
        </authorList>
    </citation>
    <scope>NUCLEOTIDE SEQUENCE [LARGE SCALE GENOMIC DNA]</scope>
</reference>
<evidence type="ECO:0000256" key="1">
    <source>
        <dbReference type="ARBA" id="ARBA00004687"/>
    </source>
</evidence>
<evidence type="ECO:0000256" key="6">
    <source>
        <dbReference type="ARBA" id="ARBA00032160"/>
    </source>
</evidence>
<dbReference type="UniPathway" id="UPA00196"/>
<dbReference type="Pfam" id="PF00534">
    <property type="entry name" value="Glycos_transf_1"/>
    <property type="match status" value="1"/>
</dbReference>
<evidence type="ECO:0000256" key="5">
    <source>
        <dbReference type="ARBA" id="ARBA00022679"/>
    </source>
</evidence>
<keyword evidence="3" id="KW-0337">GPI-anchor biosynthesis</keyword>
<evidence type="ECO:0000313" key="11">
    <source>
        <dbReference type="Proteomes" id="UP000007879"/>
    </source>
</evidence>
<organism evidence="10">
    <name type="scientific">Amphimedon queenslandica</name>
    <name type="common">Sponge</name>
    <dbReference type="NCBI Taxonomy" id="400682"/>
    <lineage>
        <taxon>Eukaryota</taxon>
        <taxon>Metazoa</taxon>
        <taxon>Porifera</taxon>
        <taxon>Demospongiae</taxon>
        <taxon>Heteroscleromorpha</taxon>
        <taxon>Haplosclerida</taxon>
        <taxon>Niphatidae</taxon>
        <taxon>Amphimedon</taxon>
    </lineage>
</organism>
<reference evidence="10" key="2">
    <citation type="submission" date="2017-05" db="UniProtKB">
        <authorList>
            <consortium name="EnsemblMetazoa"/>
        </authorList>
    </citation>
    <scope>IDENTIFICATION</scope>
</reference>
<feature type="domain" description="PIGA GPI anchor biosynthesis" evidence="9">
    <location>
        <begin position="42"/>
        <end position="131"/>
    </location>
</feature>
<evidence type="ECO:0000256" key="7">
    <source>
        <dbReference type="SAM" id="Phobius"/>
    </source>
</evidence>
<sequence length="435" mass="48876">MKHCICMVSDFFYPNTGGIENHIFTLSQHLIKQGHKVIGITHQYNDRVCVRYLSNYFKVYYVPFPCFYLEGTFPFLFCSFGIMREIFIRENVTIIHGHGAFSGLCGDSMFAGSVLGLPTVFTDHSLFGFADISSIITNKFLEFFLSDVSRVICVSYTSKENTVLRAALDPNIVNVIPNAIDSLMFSPDPTKRHPNMITIVIVSRLVLRKGADIMAAIIPIICERYPDIQFLIAGDGPKRVLIEEVREKHFLQERVQLTPGMIPHSQVRDILVQGDIFLNTSLTEAFCMAIVEAASCGLQVVSTNVGGIPEVLPNDLILLAEPNVSSLVDQLEVAITNHRSGSVMPAHVKHQRIKELYNWSSVTERTIKVYNSTSSRPGTLTIEKLQKYYNRGSIVIAIIYVLGIATAHLLLYIIEWIRPKHLIDKAASLPRQKQE</sequence>
<protein>
    <recommendedName>
        <fullName evidence="2">phosphatidylinositol N-acetylglucosaminyltransferase</fullName>
        <ecNumber evidence="2">2.4.1.198</ecNumber>
    </recommendedName>
    <alternativeName>
        <fullName evidence="6">GlcNAc-PI synthesis protein</fullName>
    </alternativeName>
</protein>
<keyword evidence="7" id="KW-0472">Membrane</keyword>
<dbReference type="KEGG" id="aqu:100632114"/>
<feature type="domain" description="Glycosyl transferase family 1" evidence="8">
    <location>
        <begin position="196"/>
        <end position="337"/>
    </location>
</feature>
<evidence type="ECO:0000256" key="3">
    <source>
        <dbReference type="ARBA" id="ARBA00022502"/>
    </source>
</evidence>
<gene>
    <name evidence="10" type="primary">100632114</name>
</gene>
<dbReference type="STRING" id="400682.A0A1X7V7L2"/>
<keyword evidence="4" id="KW-0328">Glycosyltransferase</keyword>
<dbReference type="InterPro" id="IPR039507">
    <property type="entry name" value="PIG-A/GPI3"/>
</dbReference>
<dbReference type="GO" id="GO:0000506">
    <property type="term" value="C:glycosylphosphatidylinositol-N-acetylglucosaminyltransferase (GPI-GnT) complex"/>
    <property type="evidence" value="ECO:0007669"/>
    <property type="project" value="InterPro"/>
</dbReference>
<accession>A0A1X7V7L2</accession>
<dbReference type="PANTHER" id="PTHR45871:SF1">
    <property type="entry name" value="PHOSPHATIDYLINOSITOL N-ACETYLGLUCOSAMINYLTRANSFERASE SUBUNIT A"/>
    <property type="match status" value="1"/>
</dbReference>
<evidence type="ECO:0000313" key="10">
    <source>
        <dbReference type="EnsemblMetazoa" id="Aqu2.1.35986_001"/>
    </source>
</evidence>
<keyword evidence="11" id="KW-1185">Reference proteome</keyword>
<dbReference type="SUPFAM" id="SSF53756">
    <property type="entry name" value="UDP-Glycosyltransferase/glycogen phosphorylase"/>
    <property type="match status" value="1"/>
</dbReference>
<keyword evidence="7" id="KW-0812">Transmembrane</keyword>
<dbReference type="InParanoid" id="A0A1X7V7L2"/>
<dbReference type="Gene3D" id="3.40.50.2000">
    <property type="entry name" value="Glycogen Phosphorylase B"/>
    <property type="match status" value="2"/>
</dbReference>
<dbReference type="Pfam" id="PF08288">
    <property type="entry name" value="PIGA"/>
    <property type="match status" value="1"/>
</dbReference>
<dbReference type="OrthoDB" id="734129at2759"/>
<name>A0A1X7V7L2_AMPQE</name>
<evidence type="ECO:0000259" key="9">
    <source>
        <dbReference type="Pfam" id="PF08288"/>
    </source>
</evidence>
<dbReference type="EnsemblMetazoa" id="XM_011404705.2">
    <property type="protein sequence ID" value="XP_011403007.2"/>
    <property type="gene ID" value="LOC100632114"/>
</dbReference>
<dbReference type="InterPro" id="IPR013234">
    <property type="entry name" value="PIGA_GPI_anchor_biosynthesis"/>
</dbReference>
<keyword evidence="7" id="KW-1133">Transmembrane helix</keyword>
<comment type="pathway">
    <text evidence="1">Glycolipid biosynthesis; glycosylphosphatidylinositol-anchor biosynthesis.</text>
</comment>
<dbReference type="FunFam" id="3.40.50.2000:FF:000026">
    <property type="entry name" value="Phosphatidylinositol N-acetylglucosaminyltransferase subunit A"/>
    <property type="match status" value="1"/>
</dbReference>
<dbReference type="GO" id="GO:0017176">
    <property type="term" value="F:phosphatidylinositol N-acetylglucosaminyltransferase activity"/>
    <property type="evidence" value="ECO:0007669"/>
    <property type="project" value="UniProtKB-EC"/>
</dbReference>
<dbReference type="InterPro" id="IPR001296">
    <property type="entry name" value="Glyco_trans_1"/>
</dbReference>
<dbReference type="GO" id="GO:0006506">
    <property type="term" value="P:GPI anchor biosynthetic process"/>
    <property type="evidence" value="ECO:0007669"/>
    <property type="project" value="UniProtKB-UniPathway"/>
</dbReference>
<keyword evidence="5" id="KW-0808">Transferase</keyword>
<feature type="transmembrane region" description="Helical" evidence="7">
    <location>
        <begin position="394"/>
        <end position="414"/>
    </location>
</feature>
<dbReference type="Proteomes" id="UP000007879">
    <property type="component" value="Unassembled WGS sequence"/>
</dbReference>